<accession>A0A2N5MBV2</accession>
<dbReference type="AlphaFoldDB" id="A0A2N5MBV2"/>
<evidence type="ECO:0000313" key="3">
    <source>
        <dbReference type="Proteomes" id="UP000234748"/>
    </source>
</evidence>
<sequence length="83" mass="9293">MKSNTPAPARSSFSLGNPNDPSFPLLRPARLIVGVYYYVGTEEKKMAVHNRKRSTWSGLEKGSPNHAAYDSGFYKLSKLYNLL</sequence>
<reference evidence="2 3" key="1">
    <citation type="submission" date="2017-11" db="EMBL/GenBank/DDBJ databases">
        <title>Comparitive Functional Genomics of Dry Heat Resistant strains isolated from the Viking Spacecraft.</title>
        <authorList>
            <person name="Seuylemezian A."/>
            <person name="Cooper K."/>
            <person name="Vaishampayan P."/>
        </authorList>
    </citation>
    <scope>NUCLEOTIDE SEQUENCE [LARGE SCALE GENOMIC DNA]</scope>
    <source>
        <strain evidence="2 3">V1-29</strain>
    </source>
</reference>
<gene>
    <name evidence="2" type="ORF">CUU66_01360</name>
</gene>
<feature type="region of interest" description="Disordered" evidence="1">
    <location>
        <begin position="1"/>
        <end position="20"/>
    </location>
</feature>
<keyword evidence="3" id="KW-1185">Reference proteome</keyword>
<comment type="caution">
    <text evidence="2">The sequence shown here is derived from an EMBL/GenBank/DDBJ whole genome shotgun (WGS) entry which is preliminary data.</text>
</comment>
<evidence type="ECO:0000313" key="2">
    <source>
        <dbReference type="EMBL" id="PLT31834.1"/>
    </source>
</evidence>
<dbReference type="EMBL" id="PGUY01000002">
    <property type="protein sequence ID" value="PLT31834.1"/>
    <property type="molecule type" value="Genomic_DNA"/>
</dbReference>
<organism evidence="2 3">
    <name type="scientific">Peribacillus deserti</name>
    <dbReference type="NCBI Taxonomy" id="673318"/>
    <lineage>
        <taxon>Bacteria</taxon>
        <taxon>Bacillati</taxon>
        <taxon>Bacillota</taxon>
        <taxon>Bacilli</taxon>
        <taxon>Bacillales</taxon>
        <taxon>Bacillaceae</taxon>
        <taxon>Peribacillus</taxon>
    </lineage>
</organism>
<proteinExistence type="predicted"/>
<protein>
    <submittedName>
        <fullName evidence="2">Uncharacterized protein</fullName>
    </submittedName>
</protein>
<name>A0A2N5MBV2_9BACI</name>
<dbReference type="Proteomes" id="UP000234748">
    <property type="component" value="Unassembled WGS sequence"/>
</dbReference>
<evidence type="ECO:0000256" key="1">
    <source>
        <dbReference type="SAM" id="MobiDB-lite"/>
    </source>
</evidence>